<dbReference type="EMBL" id="QOIL01000022">
    <property type="protein sequence ID" value="RCG25416.1"/>
    <property type="molecule type" value="Genomic_DNA"/>
</dbReference>
<dbReference type="Gene3D" id="3.20.20.120">
    <property type="entry name" value="Enolase-like C-terminal domain"/>
    <property type="match status" value="1"/>
</dbReference>
<protein>
    <recommendedName>
        <fullName evidence="3">Enolase C-terminal domain-containing protein</fullName>
    </recommendedName>
</protein>
<sequence length="68" mass="7287">MHQAEDLDVRWFEEPVSSDDLQGLGIVRDAVRATGVSTACGGAARRDLDAPGNGLTFDEPAAERFRVA</sequence>
<evidence type="ECO:0008006" key="3">
    <source>
        <dbReference type="Google" id="ProtNLM"/>
    </source>
</evidence>
<dbReference type="SUPFAM" id="SSF51604">
    <property type="entry name" value="Enolase C-terminal domain-like"/>
    <property type="match status" value="1"/>
</dbReference>
<evidence type="ECO:0000313" key="1">
    <source>
        <dbReference type="EMBL" id="RCG25416.1"/>
    </source>
</evidence>
<dbReference type="RefSeq" id="WP_114032543.1">
    <property type="nucleotide sequence ID" value="NZ_QOIL01000022.1"/>
</dbReference>
<accession>A0A367F4X0</accession>
<dbReference type="OrthoDB" id="9796450at2"/>
<evidence type="ECO:0000313" key="2">
    <source>
        <dbReference type="Proteomes" id="UP000253094"/>
    </source>
</evidence>
<gene>
    <name evidence="1" type="ORF">DQ384_31635</name>
</gene>
<dbReference type="InterPro" id="IPR036849">
    <property type="entry name" value="Enolase-like_C_sf"/>
</dbReference>
<organism evidence="1 2">
    <name type="scientific">Sphaerisporangium album</name>
    <dbReference type="NCBI Taxonomy" id="509200"/>
    <lineage>
        <taxon>Bacteria</taxon>
        <taxon>Bacillati</taxon>
        <taxon>Actinomycetota</taxon>
        <taxon>Actinomycetes</taxon>
        <taxon>Streptosporangiales</taxon>
        <taxon>Streptosporangiaceae</taxon>
        <taxon>Sphaerisporangium</taxon>
    </lineage>
</organism>
<comment type="caution">
    <text evidence="1">The sequence shown here is derived from an EMBL/GenBank/DDBJ whole genome shotgun (WGS) entry which is preliminary data.</text>
</comment>
<reference evidence="1 2" key="1">
    <citation type="submission" date="2018-06" db="EMBL/GenBank/DDBJ databases">
        <title>Sphaerisporangium craniellae sp. nov., isolated from a marine sponge in the South China Sea.</title>
        <authorList>
            <person name="Li L."/>
        </authorList>
    </citation>
    <scope>NUCLEOTIDE SEQUENCE [LARGE SCALE GENOMIC DNA]</scope>
    <source>
        <strain evidence="1 2">CCTCC AA 208026</strain>
    </source>
</reference>
<dbReference type="AlphaFoldDB" id="A0A367F4X0"/>
<dbReference type="Proteomes" id="UP000253094">
    <property type="component" value="Unassembled WGS sequence"/>
</dbReference>
<keyword evidence="2" id="KW-1185">Reference proteome</keyword>
<proteinExistence type="predicted"/>
<name>A0A367F4X0_9ACTN</name>